<geneLocation type="chloroplast" evidence="1"/>
<organism evidence="1">
    <name type="scientific">Hommersandiophycus borowitzkae</name>
    <dbReference type="NCBI Taxonomy" id="268573"/>
    <lineage>
        <taxon>Eukaryota</taxon>
        <taxon>Rhodophyta</taxon>
        <taxon>Florideophyceae</taxon>
        <taxon>Nemaliophycidae</taxon>
        <taxon>Nemaliales</taxon>
        <taxon>Liagoraceae</taxon>
        <taxon>Hommersandiophycus</taxon>
    </lineage>
</organism>
<dbReference type="RefSeq" id="YP_009314007.1">
    <property type="nucleotide sequence ID" value="NC_031659.1"/>
</dbReference>
<protein>
    <submittedName>
        <fullName evidence="1">Uncharacterized protein</fullName>
    </submittedName>
</protein>
<evidence type="ECO:0000313" key="1">
    <source>
        <dbReference type="EMBL" id="SCW22261.1"/>
    </source>
</evidence>
<keyword evidence="1" id="KW-0150">Chloroplast</keyword>
<proteinExistence type="predicted"/>
<accession>A0A1G4NU91</accession>
<dbReference type="AlphaFoldDB" id="A0A1G4NU91"/>
<keyword evidence="1" id="KW-0934">Plastid</keyword>
<reference evidence="1" key="2">
    <citation type="submission" date="2016-10" db="EMBL/GenBank/DDBJ databases">
        <authorList>
            <person name="de Groot N.N."/>
        </authorList>
    </citation>
    <scope>NUCLEOTIDE SEQUENCE</scope>
    <source>
        <strain evidence="1">HV00480</strain>
    </source>
</reference>
<name>A0A1G4NU91_9FLOR</name>
<dbReference type="GeneID" id="29999199"/>
<gene>
    <name evidence="1" type="primary">ORF_6</name>
    <name evidence="1" type="ORF">HV00480_232</name>
</gene>
<sequence length="168" mass="20467">MFLYHNYDMLVMSLQSLDAYAHDKLTNHSCHLNILELFMIKTSNIMQYTETSHYHKLYYIMIMTQDLSYILLNNDIQTQTYKILKDIINHNKELSLNPYLPATSNYMKRFILNYRQCYAPYLIGHNKYSSDKYLTQLSLINLFLLYKFYEKEGVYFIFFYLLYNYHQL</sequence>
<reference evidence="1" key="1">
    <citation type="submission" date="2016-10" db="EMBL/GenBank/DDBJ databases">
        <title>Chloroplast genomes as a tool to resolve red algal phylogenies: a case study in the Nemaliales.</title>
        <authorList>
            <person name="Costa J.F."/>
            <person name="Lin S.M."/>
            <person name="Macaya E.C."/>
            <person name="Fernandez-Garcia C."/>
            <person name="Verbruggen H."/>
        </authorList>
    </citation>
    <scope>NUCLEOTIDE SEQUENCE</scope>
    <source>
        <strain evidence="1">HV00480</strain>
    </source>
</reference>
<dbReference type="EMBL" id="LT622867">
    <property type="protein sequence ID" value="SCW22261.1"/>
    <property type="molecule type" value="Genomic_DNA"/>
</dbReference>